<dbReference type="Pfam" id="PF01370">
    <property type="entry name" value="Epimerase"/>
    <property type="match status" value="1"/>
</dbReference>
<dbReference type="InterPro" id="IPR001509">
    <property type="entry name" value="Epimerase_deHydtase"/>
</dbReference>
<sequence length="299" mass="33058">MKLAITGANGFVGKHLVELLGPRYEVFALSRTVPDERLPGVTYIATDYSLESLRRHLAGMDGLVHLAAARPKGDIDSDVLGNVSLDYRVLLCAEQCALQQVVLASTRGVYGRLPVPWSEAQTPAPESPYALAKRHSELTADYFMQRGLNIVTLRLAQVFGLGEYPSSAIATFIRKAYRDEPVTLTVTGILREYLYIRDIATAIEATLLRSGNGVFNLGSGECSSLEQIARTIFRAFGREYRVSEAQSMKSVPEHSLMDSSCFRREFDWAPVWTLQAAAEDIAMTLRDEREAARYGLSGD</sequence>
<comment type="similarity">
    <text evidence="2">Belongs to the NAD(P)-dependent epimerase/dehydratase family.</text>
</comment>
<proteinExistence type="inferred from homology"/>
<dbReference type="PANTHER" id="PTHR43000">
    <property type="entry name" value="DTDP-D-GLUCOSE 4,6-DEHYDRATASE-RELATED"/>
    <property type="match status" value="1"/>
</dbReference>
<dbReference type="AlphaFoldDB" id="A0AAQ1HQ35"/>
<dbReference type="Proteomes" id="UP000183385">
    <property type="component" value="Unassembled WGS sequence"/>
</dbReference>
<evidence type="ECO:0000313" key="5">
    <source>
        <dbReference type="Proteomes" id="UP000183385"/>
    </source>
</evidence>
<evidence type="ECO:0000313" key="4">
    <source>
        <dbReference type="EMBL" id="SFB88625.1"/>
    </source>
</evidence>
<evidence type="ECO:0000259" key="3">
    <source>
        <dbReference type="Pfam" id="PF01370"/>
    </source>
</evidence>
<evidence type="ECO:0000256" key="2">
    <source>
        <dbReference type="ARBA" id="ARBA00007637"/>
    </source>
</evidence>
<feature type="domain" description="NAD-dependent epimerase/dehydratase" evidence="3">
    <location>
        <begin position="5"/>
        <end position="218"/>
    </location>
</feature>
<name>A0AAQ1HQ35_9PSED</name>
<reference evidence="4 5" key="1">
    <citation type="submission" date="2016-10" db="EMBL/GenBank/DDBJ databases">
        <authorList>
            <person name="Varghese N."/>
            <person name="Submissions S."/>
        </authorList>
    </citation>
    <scope>NUCLEOTIDE SEQUENCE [LARGE SCALE GENOMIC DNA]</scope>
    <source>
        <strain evidence="4 5">LMG 18378</strain>
    </source>
</reference>
<keyword evidence="5" id="KW-1185">Reference proteome</keyword>
<dbReference type="SUPFAM" id="SSF51735">
    <property type="entry name" value="NAD(P)-binding Rossmann-fold domains"/>
    <property type="match status" value="1"/>
</dbReference>
<dbReference type="EMBL" id="FOLS01000001">
    <property type="protein sequence ID" value="SFB88625.1"/>
    <property type="molecule type" value="Genomic_DNA"/>
</dbReference>
<accession>A0AAQ1HQ35</accession>
<comment type="caution">
    <text evidence="4">The sequence shown here is derived from an EMBL/GenBank/DDBJ whole genome shotgun (WGS) entry which is preliminary data.</text>
</comment>
<gene>
    <name evidence="4" type="ORF">SAMN05216577_101209</name>
</gene>
<comment type="pathway">
    <text evidence="1">Bacterial outer membrane biogenesis; LPS O-antigen biosynthesis.</text>
</comment>
<dbReference type="Gene3D" id="3.40.50.720">
    <property type="entry name" value="NAD(P)-binding Rossmann-like Domain"/>
    <property type="match status" value="1"/>
</dbReference>
<dbReference type="InterPro" id="IPR036291">
    <property type="entry name" value="NAD(P)-bd_dom_sf"/>
</dbReference>
<evidence type="ECO:0000256" key="1">
    <source>
        <dbReference type="ARBA" id="ARBA00005125"/>
    </source>
</evidence>
<dbReference type="RefSeq" id="WP_074976490.1">
    <property type="nucleotide sequence ID" value="NZ_FOLS01000001.1"/>
</dbReference>
<organism evidence="4 5">
    <name type="scientific">Pseudomonas citronellolis</name>
    <dbReference type="NCBI Taxonomy" id="53408"/>
    <lineage>
        <taxon>Bacteria</taxon>
        <taxon>Pseudomonadati</taxon>
        <taxon>Pseudomonadota</taxon>
        <taxon>Gammaproteobacteria</taxon>
        <taxon>Pseudomonadales</taxon>
        <taxon>Pseudomonadaceae</taxon>
        <taxon>Pseudomonas</taxon>
    </lineage>
</organism>
<protein>
    <submittedName>
        <fullName evidence="4">UDP-glucose 4-epimerase/dTDP-6-deoxy-L-talose 4-dehydrogenase (NAD+)</fullName>
    </submittedName>
</protein>